<keyword evidence="2" id="KW-0812">Transmembrane</keyword>
<reference evidence="6" key="2">
    <citation type="submission" date="2025-08" db="UniProtKB">
        <authorList>
            <consortium name="Ensembl"/>
        </authorList>
    </citation>
    <scope>IDENTIFICATION</scope>
</reference>
<evidence type="ECO:0000313" key="7">
    <source>
        <dbReference type="Proteomes" id="UP000028760"/>
    </source>
</evidence>
<feature type="domain" description="Immunoglobulin" evidence="5">
    <location>
        <begin position="129"/>
        <end position="230"/>
    </location>
</feature>
<evidence type="ECO:0000259" key="5">
    <source>
        <dbReference type="SMART" id="SM00409"/>
    </source>
</evidence>
<comment type="subcellular location">
    <subcellularLocation>
        <location evidence="1">Membrane</location>
    </subcellularLocation>
</comment>
<dbReference type="Gene3D" id="2.60.40.10">
    <property type="entry name" value="Immunoglobulins"/>
    <property type="match status" value="2"/>
</dbReference>
<accession>A0A087XYU0</accession>
<reference evidence="6" key="3">
    <citation type="submission" date="2025-09" db="UniProtKB">
        <authorList>
            <consortium name="Ensembl"/>
        </authorList>
    </citation>
    <scope>IDENTIFICATION</scope>
</reference>
<dbReference type="GO" id="GO:0005886">
    <property type="term" value="C:plasma membrane"/>
    <property type="evidence" value="ECO:0007669"/>
    <property type="project" value="TreeGrafter"/>
</dbReference>
<evidence type="ECO:0000256" key="3">
    <source>
        <dbReference type="ARBA" id="ARBA00023136"/>
    </source>
</evidence>
<dbReference type="OMA" id="TITHRNM"/>
<proteinExistence type="predicted"/>
<dbReference type="InterPro" id="IPR003599">
    <property type="entry name" value="Ig_sub"/>
</dbReference>
<dbReference type="SUPFAM" id="SSF48726">
    <property type="entry name" value="Immunoglobulin"/>
    <property type="match status" value="2"/>
</dbReference>
<evidence type="ECO:0000256" key="4">
    <source>
        <dbReference type="SAM" id="MobiDB-lite"/>
    </source>
</evidence>
<dbReference type="InterPro" id="IPR013783">
    <property type="entry name" value="Ig-like_fold"/>
</dbReference>
<feature type="region of interest" description="Disordered" evidence="4">
    <location>
        <begin position="235"/>
        <end position="257"/>
    </location>
</feature>
<reference evidence="7" key="1">
    <citation type="submission" date="2013-10" db="EMBL/GenBank/DDBJ databases">
        <authorList>
            <person name="Schartl M."/>
            <person name="Warren W."/>
        </authorList>
    </citation>
    <scope>NUCLEOTIDE SEQUENCE [LARGE SCALE GENOMIC DNA]</scope>
    <source>
        <strain evidence="7">female</strain>
    </source>
</reference>
<evidence type="ECO:0000313" key="6">
    <source>
        <dbReference type="Ensembl" id="ENSPFOP00000010943.2"/>
    </source>
</evidence>
<dbReference type="InterPro" id="IPR013106">
    <property type="entry name" value="Ig_V-set"/>
</dbReference>
<evidence type="ECO:0000256" key="1">
    <source>
        <dbReference type="ARBA" id="ARBA00004370"/>
    </source>
</evidence>
<dbReference type="Pfam" id="PF07686">
    <property type="entry name" value="V-set"/>
    <property type="match status" value="1"/>
</dbReference>
<dbReference type="GeneTree" id="ENSGT01070000254036"/>
<keyword evidence="3" id="KW-0472">Membrane</keyword>
<dbReference type="SMART" id="SM00409">
    <property type="entry name" value="IG"/>
    <property type="match status" value="2"/>
</dbReference>
<organism evidence="6 7">
    <name type="scientific">Poecilia formosa</name>
    <name type="common">Amazon molly</name>
    <name type="synonym">Limia formosa</name>
    <dbReference type="NCBI Taxonomy" id="48698"/>
    <lineage>
        <taxon>Eukaryota</taxon>
        <taxon>Metazoa</taxon>
        <taxon>Chordata</taxon>
        <taxon>Craniata</taxon>
        <taxon>Vertebrata</taxon>
        <taxon>Euteleostomi</taxon>
        <taxon>Actinopterygii</taxon>
        <taxon>Neopterygii</taxon>
        <taxon>Teleostei</taxon>
        <taxon>Neoteleostei</taxon>
        <taxon>Acanthomorphata</taxon>
        <taxon>Ovalentaria</taxon>
        <taxon>Atherinomorphae</taxon>
        <taxon>Cyprinodontiformes</taxon>
        <taxon>Poeciliidae</taxon>
        <taxon>Poeciliinae</taxon>
        <taxon>Poecilia</taxon>
    </lineage>
</organism>
<sequence>SESLLFVFAAQLQNGEVESVQGRTYTEMEGKNITVSCSFTFTGRRMYFCKTDCSRDNILIETTDYRAQSGRYIIEFNRTGFATHVVYVSIMELKTSDSGRYRCALGRTGIRHNDFKIFVISGLDDGETMETFNRNEGENITVRCEFGYTGTKRFFCKGTCEGRNILVETTEDTDQRGRFSITYEERDIFSTDFLHVSITDLKPSDSGWYQCRSDETWTGTLYYDFYLVVTEESKSFSPSPSETIKLSEKPAAASGSS</sequence>
<feature type="domain" description="Immunoglobulin" evidence="5">
    <location>
        <begin position="22"/>
        <end position="120"/>
    </location>
</feature>
<protein>
    <recommendedName>
        <fullName evidence="5">Immunoglobulin domain-containing protein</fullName>
    </recommendedName>
</protein>
<keyword evidence="7" id="KW-1185">Reference proteome</keyword>
<dbReference type="GO" id="GO:0004888">
    <property type="term" value="F:transmembrane signaling receptor activity"/>
    <property type="evidence" value="ECO:0007669"/>
    <property type="project" value="TreeGrafter"/>
</dbReference>
<dbReference type="PANTHER" id="PTHR11860:SF87">
    <property type="entry name" value="CMRF35-LIKE MOLECULE 8"/>
    <property type="match status" value="1"/>
</dbReference>
<dbReference type="EMBL" id="AYCK01023425">
    <property type="status" value="NOT_ANNOTATED_CDS"/>
    <property type="molecule type" value="Genomic_DNA"/>
</dbReference>
<dbReference type="InterPro" id="IPR036179">
    <property type="entry name" value="Ig-like_dom_sf"/>
</dbReference>
<name>A0A087XYU0_POEFO</name>
<dbReference type="Ensembl" id="ENSPFOT00000010959.2">
    <property type="protein sequence ID" value="ENSPFOP00000010943.2"/>
    <property type="gene ID" value="ENSPFOG00000010974.2"/>
</dbReference>
<dbReference type="Proteomes" id="UP000028760">
    <property type="component" value="Unassembled WGS sequence"/>
</dbReference>
<dbReference type="InterPro" id="IPR050671">
    <property type="entry name" value="CD300_family_receptors"/>
</dbReference>
<dbReference type="PANTHER" id="PTHR11860">
    <property type="entry name" value="POLYMERIC-IMMUNOGLOBULIN RECEPTOR"/>
    <property type="match status" value="1"/>
</dbReference>
<evidence type="ECO:0000256" key="2">
    <source>
        <dbReference type="ARBA" id="ARBA00022692"/>
    </source>
</evidence>
<dbReference type="AlphaFoldDB" id="A0A087XYU0"/>